<protein>
    <submittedName>
        <fullName evidence="1">Uncharacterized protein</fullName>
    </submittedName>
</protein>
<keyword evidence="2" id="KW-1185">Reference proteome</keyword>
<name>A0A292YH06_9BACL</name>
<evidence type="ECO:0000313" key="2">
    <source>
        <dbReference type="Proteomes" id="UP000217785"/>
    </source>
</evidence>
<dbReference type="AlphaFoldDB" id="A0A292YH06"/>
<comment type="caution">
    <text evidence="1">The sequence shown here is derived from an EMBL/GenBank/DDBJ whole genome shotgun (WGS) entry which is preliminary data.</text>
</comment>
<sequence>MEETIPALPGNDGLVRERGKYGWVVDEWGSTSRSWSDGTSGSNESDPIKPEVDADYVKYWRITITPLEGQAVPPINVRSNGASLRASVVFTAPGKYHGVAKAVSKKGRIVETVEFSVYVPSKYVGKPLQVPPAAVIKRAEHFISGGGRIEPGKKERSQPLRTFFIERRIEIDLR</sequence>
<evidence type="ECO:0000313" key="1">
    <source>
        <dbReference type="EMBL" id="GAX89987.1"/>
    </source>
</evidence>
<proteinExistence type="predicted"/>
<gene>
    <name evidence="1" type="ORF">EFBL_1613</name>
</gene>
<accession>A0A292YH06</accession>
<dbReference type="EMBL" id="BDUF01000044">
    <property type="protein sequence ID" value="GAX89987.1"/>
    <property type="molecule type" value="Genomic_DNA"/>
</dbReference>
<dbReference type="Proteomes" id="UP000217785">
    <property type="component" value="Unassembled WGS sequence"/>
</dbReference>
<reference evidence="2" key="1">
    <citation type="submission" date="2017-07" db="EMBL/GenBank/DDBJ databases">
        <title>Draft genome sequence of Effusibacillus lacus strain skLN1.</title>
        <authorList>
            <person name="Watanabe M."/>
            <person name="Kojima H."/>
            <person name="Fukui M."/>
        </authorList>
    </citation>
    <scope>NUCLEOTIDE SEQUENCE [LARGE SCALE GENOMIC DNA]</scope>
    <source>
        <strain evidence="2">skLN1</strain>
    </source>
</reference>
<organism evidence="1 2">
    <name type="scientific">Effusibacillus lacus</name>
    <dbReference type="NCBI Taxonomy" id="1348429"/>
    <lineage>
        <taxon>Bacteria</taxon>
        <taxon>Bacillati</taxon>
        <taxon>Bacillota</taxon>
        <taxon>Bacilli</taxon>
        <taxon>Bacillales</taxon>
        <taxon>Alicyclobacillaceae</taxon>
        <taxon>Effusibacillus</taxon>
    </lineage>
</organism>